<accession>A0A1J5Q5Q1</accession>
<gene>
    <name evidence="1" type="ORF">GALL_397230</name>
</gene>
<organism evidence="1">
    <name type="scientific">mine drainage metagenome</name>
    <dbReference type="NCBI Taxonomy" id="410659"/>
    <lineage>
        <taxon>unclassified sequences</taxon>
        <taxon>metagenomes</taxon>
        <taxon>ecological metagenomes</taxon>
    </lineage>
</organism>
<protein>
    <submittedName>
        <fullName evidence="1">Uncharacterized protein</fullName>
    </submittedName>
</protein>
<reference evidence="1" key="1">
    <citation type="submission" date="2016-10" db="EMBL/GenBank/DDBJ databases">
        <title>Sequence of Gallionella enrichment culture.</title>
        <authorList>
            <person name="Poehlein A."/>
            <person name="Muehling M."/>
            <person name="Daniel R."/>
        </authorList>
    </citation>
    <scope>NUCLEOTIDE SEQUENCE</scope>
</reference>
<sequence length="176" mass="19776">MVARDYRVQLTGARLQTLEFERRYDEAAVKLRPMPSSGADFKVAVQLPAIVGNQRTPQRLMEVVAGALDMTPEIRLQHLRWVIRNDLNEDALREYGSVEGEIINSSADYRAALDSVNRLVELIRNDAQVESVAVEQKPVNASAYPGPQGNMQDVRTQELPSTLFKLNLMLKPVTRS</sequence>
<evidence type="ECO:0000313" key="1">
    <source>
        <dbReference type="EMBL" id="OIQ78562.1"/>
    </source>
</evidence>
<name>A0A1J5Q5Q1_9ZZZZ</name>
<comment type="caution">
    <text evidence="1">The sequence shown here is derived from an EMBL/GenBank/DDBJ whole genome shotgun (WGS) entry which is preliminary data.</text>
</comment>
<dbReference type="EMBL" id="MLJW01001377">
    <property type="protein sequence ID" value="OIQ78562.1"/>
    <property type="molecule type" value="Genomic_DNA"/>
</dbReference>
<proteinExistence type="predicted"/>
<dbReference type="AlphaFoldDB" id="A0A1J5Q5Q1"/>